<evidence type="ECO:0000256" key="1">
    <source>
        <dbReference type="ARBA" id="ARBA00023015"/>
    </source>
</evidence>
<dbReference type="Pfam" id="PF04967">
    <property type="entry name" value="HTH_10"/>
    <property type="match status" value="1"/>
</dbReference>
<dbReference type="Pfam" id="PF15915">
    <property type="entry name" value="BAT"/>
    <property type="match status" value="1"/>
</dbReference>
<evidence type="ECO:0000256" key="2">
    <source>
        <dbReference type="ARBA" id="ARBA00023163"/>
    </source>
</evidence>
<dbReference type="PROSITE" id="PS50112">
    <property type="entry name" value="PAS"/>
    <property type="match status" value="1"/>
</dbReference>
<dbReference type="Pfam" id="PF08448">
    <property type="entry name" value="PAS_4"/>
    <property type="match status" value="1"/>
</dbReference>
<reference evidence="8 9" key="1">
    <citation type="submission" date="2019-10" db="EMBL/GenBank/DDBJ databases">
        <title>Unraveling microbial dark matter from salterns through culturing: the case of the genus Halosegnis.</title>
        <authorList>
            <person name="Duran-Viseras A."/>
            <person name="Andrei A.-S."/>
            <person name="Vera-Gargallo B."/>
            <person name="Ghai R."/>
            <person name="Sanchez-Porro C."/>
            <person name="Ventosa A."/>
        </authorList>
    </citation>
    <scope>NUCLEOTIDE SEQUENCE [LARGE SCALE GENOMIC DNA]</scope>
    <source>
        <strain evidence="6 9">F17-44</strain>
        <strain evidence="5 10">F18-79</strain>
        <strain evidence="7 8">F19-13</strain>
    </source>
</reference>
<dbReference type="AlphaFoldDB" id="A0A5N5UE96"/>
<dbReference type="GO" id="GO:0015074">
    <property type="term" value="P:DNA integration"/>
    <property type="evidence" value="ECO:0007669"/>
    <property type="project" value="InterPro"/>
</dbReference>
<evidence type="ECO:0000256" key="3">
    <source>
        <dbReference type="ARBA" id="ARBA00023172"/>
    </source>
</evidence>
<dbReference type="GO" id="GO:0006310">
    <property type="term" value="P:DNA recombination"/>
    <property type="evidence" value="ECO:0007669"/>
    <property type="project" value="UniProtKB-KW"/>
</dbReference>
<dbReference type="PANTHER" id="PTHR34236:SF1">
    <property type="entry name" value="DIMETHYL SULFOXIDE REDUCTASE TRANSCRIPTIONAL ACTIVATOR"/>
    <property type="match status" value="1"/>
</dbReference>
<name>A0A5N5UE96_9EURY</name>
<dbReference type="GO" id="GO:0003677">
    <property type="term" value="F:DNA binding"/>
    <property type="evidence" value="ECO:0007669"/>
    <property type="project" value="InterPro"/>
</dbReference>
<evidence type="ECO:0000313" key="8">
    <source>
        <dbReference type="Proteomes" id="UP000326207"/>
    </source>
</evidence>
<evidence type="ECO:0000313" key="7">
    <source>
        <dbReference type="EMBL" id="KAB7519904.1"/>
    </source>
</evidence>
<dbReference type="InterPro" id="IPR031803">
    <property type="entry name" value="BAT_GAF/HTH-assoc"/>
</dbReference>
<dbReference type="PANTHER" id="PTHR34236">
    <property type="entry name" value="DIMETHYL SULFOXIDE REDUCTASE TRANSCRIPTIONAL ACTIVATOR"/>
    <property type="match status" value="1"/>
</dbReference>
<keyword evidence="10" id="KW-1185">Reference proteome</keyword>
<dbReference type="Gene3D" id="1.10.443.10">
    <property type="entry name" value="Intergrase catalytic core"/>
    <property type="match status" value="1"/>
</dbReference>
<dbReference type="Proteomes" id="UP000326302">
    <property type="component" value="Unassembled WGS sequence"/>
</dbReference>
<dbReference type="InterPro" id="IPR013762">
    <property type="entry name" value="Integrase-like_cat_sf"/>
</dbReference>
<accession>A0A5N5UQ12</accession>
<evidence type="ECO:0000313" key="5">
    <source>
        <dbReference type="EMBL" id="KAB7515818.1"/>
    </source>
</evidence>
<keyword evidence="1" id="KW-0805">Transcription regulation</keyword>
<dbReference type="Proteomes" id="UP000326865">
    <property type="component" value="Unassembled WGS sequence"/>
</dbReference>
<dbReference type="Proteomes" id="UP000326207">
    <property type="component" value="Unassembled WGS sequence"/>
</dbReference>
<keyword evidence="3" id="KW-0233">DNA recombination</keyword>
<evidence type="ECO:0000313" key="10">
    <source>
        <dbReference type="Proteomes" id="UP000326865"/>
    </source>
</evidence>
<dbReference type="EMBL" id="QKKZ01000001">
    <property type="protein sequence ID" value="KAB7515818.1"/>
    <property type="molecule type" value="Genomic_DNA"/>
</dbReference>
<comment type="caution">
    <text evidence="6">The sequence shown here is derived from an EMBL/GenBank/DDBJ whole genome shotgun (WGS) entry which is preliminary data.</text>
</comment>
<accession>A0A5N5UE96</accession>
<dbReference type="EMBL" id="QMDY01000001">
    <property type="protein sequence ID" value="KAB7519904.1"/>
    <property type="molecule type" value="Genomic_DNA"/>
</dbReference>
<dbReference type="InterPro" id="IPR013656">
    <property type="entry name" value="PAS_4"/>
</dbReference>
<dbReference type="SUPFAM" id="SSF55785">
    <property type="entry name" value="PYP-like sensor domain (PAS domain)"/>
    <property type="match status" value="1"/>
</dbReference>
<evidence type="ECO:0000313" key="9">
    <source>
        <dbReference type="Proteomes" id="UP000326302"/>
    </source>
</evidence>
<organism evidence="6 9">
    <name type="scientific">Halosegnis rubeus</name>
    <dbReference type="NCBI Taxonomy" id="2212850"/>
    <lineage>
        <taxon>Archaea</taxon>
        <taxon>Methanobacteriati</taxon>
        <taxon>Methanobacteriota</taxon>
        <taxon>Stenosarchaea group</taxon>
        <taxon>Halobacteria</taxon>
        <taxon>Halobacteriales</taxon>
        <taxon>Natronomonadaceae</taxon>
        <taxon>Halosegnis</taxon>
    </lineage>
</organism>
<dbReference type="EMBL" id="QJOW01000002">
    <property type="protein sequence ID" value="KAB7516967.1"/>
    <property type="molecule type" value="Genomic_DNA"/>
</dbReference>
<proteinExistence type="predicted"/>
<dbReference type="InterPro" id="IPR011010">
    <property type="entry name" value="DNA_brk_join_enz"/>
</dbReference>
<sequence>MLVRERFGILPECLFRHAKRIRKMPANGDRTRLADEQYERLRDGATTHRTRLLVRLCGEVGLRPTEIVQLRPPLIRVTPHDGTPHHFLVVPEEDGTRDAYLPTSVKRELDRYIESNGIREDEPIFDLSARRVQMLVGDAATAAELDDVSTADVRRYCAQSQLRRGVPPAAVMVSGGWTRLDGVADDPARLDRSAIAAAFDRADTTPERVFAEVDVPALVLDASGHVTRANEQFETTTGHDMTTLAGRELRSLFTPTDGDSFSRAWETALDGGRWRGSVVCTLPDGDTLDGTLSLSPLGAGHDGFVVTLKSETATNATHSPRLDDAQRRTLAAGSVLADTGTRQGVFTRVCERLVAGDLYAGVAAFDTPVTASASPVATAGDVPDGVAPLAVTAIEAGELTVDEQQVAIPLTTGDTDHGCLVVVATDTVGGGEQRALRGLGGRIAETLAAIEWKQLLLADAVVELELRGDNTDSLFGELSAQLGCTLTVEGLVPLNDGSLLYYVTVSGVSAERALEAFGAVGTSTRLVAAASDGSLLELTATGGSLPSEIIDRGASLTSLTADDGVITLSCELAPTADVREFIDGLKAAYPGVGLLAKREIERSVRTATEFQQALETALTDRQQSVLQVAYHAGYFDWPRGSTAEELADSVGVSSPTLHNHLRRAQRKLLAAFFDGESDTELA</sequence>
<gene>
    <name evidence="5" type="ORF">DM867_01355</name>
    <name evidence="6" type="ORF">DMP03_06290</name>
    <name evidence="7" type="ORF">DP108_01240</name>
</gene>
<dbReference type="CDD" id="cd00130">
    <property type="entry name" value="PAS"/>
    <property type="match status" value="1"/>
</dbReference>
<dbReference type="Gene3D" id="1.10.10.10">
    <property type="entry name" value="Winged helix-like DNA-binding domain superfamily/Winged helix DNA-binding domain"/>
    <property type="match status" value="1"/>
</dbReference>
<protein>
    <submittedName>
        <fullName evidence="6">PAS domain-containing protein</fullName>
    </submittedName>
</protein>
<feature type="domain" description="PAS" evidence="4">
    <location>
        <begin position="202"/>
        <end position="272"/>
    </location>
</feature>
<dbReference type="SUPFAM" id="SSF56349">
    <property type="entry name" value="DNA breaking-rejoining enzymes"/>
    <property type="match status" value="1"/>
</dbReference>
<dbReference type="NCBIfam" id="TIGR00229">
    <property type="entry name" value="sensory_box"/>
    <property type="match status" value="1"/>
</dbReference>
<evidence type="ECO:0000259" key="4">
    <source>
        <dbReference type="PROSITE" id="PS50112"/>
    </source>
</evidence>
<evidence type="ECO:0000313" key="6">
    <source>
        <dbReference type="EMBL" id="KAB7516967.1"/>
    </source>
</evidence>
<dbReference type="InterPro" id="IPR036388">
    <property type="entry name" value="WH-like_DNA-bd_sf"/>
</dbReference>
<dbReference type="InterPro" id="IPR007050">
    <property type="entry name" value="HTH_bacterioopsin"/>
</dbReference>
<accession>A0A5N5UB78</accession>
<dbReference type="Gene3D" id="3.30.450.20">
    <property type="entry name" value="PAS domain"/>
    <property type="match status" value="1"/>
</dbReference>
<keyword evidence="2" id="KW-0804">Transcription</keyword>
<dbReference type="InterPro" id="IPR000014">
    <property type="entry name" value="PAS"/>
</dbReference>
<dbReference type="InterPro" id="IPR035965">
    <property type="entry name" value="PAS-like_dom_sf"/>
</dbReference>